<dbReference type="SMART" id="SM00339">
    <property type="entry name" value="FH"/>
    <property type="match status" value="1"/>
</dbReference>
<dbReference type="InterPro" id="IPR013638">
    <property type="entry name" value="Fork-head_N"/>
</dbReference>
<dbReference type="EMBL" id="CAJPEV010000106">
    <property type="protein sequence ID" value="CAG0880653.1"/>
    <property type="molecule type" value="Genomic_DNA"/>
</dbReference>
<dbReference type="InterPro" id="IPR047388">
    <property type="entry name" value="FH-like_dFKH"/>
</dbReference>
<accession>A0A7R8X202</accession>
<dbReference type="AlphaFoldDB" id="A0A7R8X202"/>
<evidence type="ECO:0000256" key="2">
    <source>
        <dbReference type="ARBA" id="ARBA00023125"/>
    </source>
</evidence>
<keyword evidence="2 4" id="KW-0238">DNA-binding</keyword>
<dbReference type="Proteomes" id="UP000677054">
    <property type="component" value="Unassembled WGS sequence"/>
</dbReference>
<dbReference type="InterPro" id="IPR018122">
    <property type="entry name" value="TF_fork_head_CS_1"/>
</dbReference>
<dbReference type="GO" id="GO:0019904">
    <property type="term" value="F:protein domain specific binding"/>
    <property type="evidence" value="ECO:0007669"/>
    <property type="project" value="InterPro"/>
</dbReference>
<organism evidence="7">
    <name type="scientific">Darwinula stevensoni</name>
    <dbReference type="NCBI Taxonomy" id="69355"/>
    <lineage>
        <taxon>Eukaryota</taxon>
        <taxon>Metazoa</taxon>
        <taxon>Ecdysozoa</taxon>
        <taxon>Arthropoda</taxon>
        <taxon>Crustacea</taxon>
        <taxon>Oligostraca</taxon>
        <taxon>Ostracoda</taxon>
        <taxon>Podocopa</taxon>
        <taxon>Podocopida</taxon>
        <taxon>Darwinulocopina</taxon>
        <taxon>Darwinuloidea</taxon>
        <taxon>Darwinulidae</taxon>
        <taxon>Darwinula</taxon>
    </lineage>
</organism>
<evidence type="ECO:0000256" key="5">
    <source>
        <dbReference type="SAM" id="MobiDB-lite"/>
    </source>
</evidence>
<dbReference type="GO" id="GO:0009653">
    <property type="term" value="P:anatomical structure morphogenesis"/>
    <property type="evidence" value="ECO:0007669"/>
    <property type="project" value="TreeGrafter"/>
</dbReference>
<comment type="subcellular location">
    <subcellularLocation>
        <location evidence="1 4">Nucleus</location>
    </subcellularLocation>
</comment>
<dbReference type="GO" id="GO:0000981">
    <property type="term" value="F:DNA-binding transcription factor activity, RNA polymerase II-specific"/>
    <property type="evidence" value="ECO:0007669"/>
    <property type="project" value="TreeGrafter"/>
</dbReference>
<dbReference type="OrthoDB" id="5954824at2759"/>
<dbReference type="InterPro" id="IPR030456">
    <property type="entry name" value="TF_fork_head_CS_2"/>
</dbReference>
<proteinExistence type="predicted"/>
<dbReference type="FunFam" id="1.10.10.10:FF:000042">
    <property type="entry name" value="hepatocyte nuclear factor 3-beta"/>
    <property type="match status" value="1"/>
</dbReference>
<feature type="domain" description="Fork-head" evidence="6">
    <location>
        <begin position="154"/>
        <end position="248"/>
    </location>
</feature>
<name>A0A7R8X202_9CRUS</name>
<sequence>MYSELGMFPQKLYGDTGASGMSTASMAPAYGVPSMNGMTSGYGMDTYGRQGLGAAANVSMSMGVNAQCMSPSVGSAMGSHYGANNMGMGSCMGSMNNINSALTGSVGMGREMGLSGPASPDGSGVLQRTRTTSASSAPVVAADKAYRRSYTHAKPPYSYISLITMAIQNSGTKMVTLSEIYQFIMDLFPYYRQNQQRWQNSIRHSLSFNDCFLKVPRTPDKPGKGSFWTLHPDSGNMFENGCYLRRQKRFKCPKKEAVRQTIKQQGGHEKHEKSHKAKGGSHSNNSSSSKANNEVTSSLQSPPSSGNQNQNQTPISTTADSTTMPPLLDVQTKMELGGDPNSLAMAHLGAANNLHSDSLSLHYASTSPHYASLMPHTGHLKDYKTDFSITSIISDSKGDVKPYEMSSYSAYNPFSSSLPMAGNHHPPDPSVYYPSHMYQSVHP</sequence>
<dbReference type="InterPro" id="IPR050211">
    <property type="entry name" value="FOX_domain-containing"/>
</dbReference>
<dbReference type="InterPro" id="IPR001766">
    <property type="entry name" value="Fork_head_dom"/>
</dbReference>
<feature type="compositionally biased region" description="Polar residues" evidence="5">
    <location>
        <begin position="294"/>
        <end position="324"/>
    </location>
</feature>
<dbReference type="InterPro" id="IPR036388">
    <property type="entry name" value="WH-like_DNA-bd_sf"/>
</dbReference>
<feature type="region of interest" description="Disordered" evidence="5">
    <location>
        <begin position="253"/>
        <end position="325"/>
    </location>
</feature>
<evidence type="ECO:0000256" key="1">
    <source>
        <dbReference type="ARBA" id="ARBA00004123"/>
    </source>
</evidence>
<dbReference type="EMBL" id="LR899623">
    <property type="protein sequence ID" value="CAD7241175.1"/>
    <property type="molecule type" value="Genomic_DNA"/>
</dbReference>
<gene>
    <name evidence="7" type="ORF">DSTB1V02_LOCUS1175</name>
</gene>
<dbReference type="InterPro" id="IPR036390">
    <property type="entry name" value="WH_DNA-bd_sf"/>
</dbReference>
<dbReference type="PRINTS" id="PR00053">
    <property type="entry name" value="FORKHEAD"/>
</dbReference>
<dbReference type="PANTHER" id="PTHR11829:SF380">
    <property type="entry name" value="PROTEIN FORK HEAD"/>
    <property type="match status" value="1"/>
</dbReference>
<keyword evidence="3 4" id="KW-0539">Nucleus</keyword>
<dbReference type="PROSITE" id="PS00657">
    <property type="entry name" value="FORK_HEAD_1"/>
    <property type="match status" value="1"/>
</dbReference>
<dbReference type="Pfam" id="PF08430">
    <property type="entry name" value="Forkhead_N"/>
    <property type="match status" value="1"/>
</dbReference>
<evidence type="ECO:0000259" key="6">
    <source>
        <dbReference type="PROSITE" id="PS50039"/>
    </source>
</evidence>
<dbReference type="SUPFAM" id="SSF46785">
    <property type="entry name" value="Winged helix' DNA-binding domain"/>
    <property type="match status" value="1"/>
</dbReference>
<dbReference type="PROSITE" id="PS00658">
    <property type="entry name" value="FORK_HEAD_2"/>
    <property type="match status" value="1"/>
</dbReference>
<reference evidence="7" key="1">
    <citation type="submission" date="2020-11" db="EMBL/GenBank/DDBJ databases">
        <authorList>
            <person name="Tran Van P."/>
        </authorList>
    </citation>
    <scope>NUCLEOTIDE SEQUENCE</scope>
</reference>
<dbReference type="GO" id="GO:0000978">
    <property type="term" value="F:RNA polymerase II cis-regulatory region sequence-specific DNA binding"/>
    <property type="evidence" value="ECO:0007669"/>
    <property type="project" value="TreeGrafter"/>
</dbReference>
<dbReference type="GO" id="GO:0005634">
    <property type="term" value="C:nucleus"/>
    <property type="evidence" value="ECO:0007669"/>
    <property type="project" value="UniProtKB-SubCell"/>
</dbReference>
<dbReference type="GO" id="GO:0030154">
    <property type="term" value="P:cell differentiation"/>
    <property type="evidence" value="ECO:0007669"/>
    <property type="project" value="TreeGrafter"/>
</dbReference>
<dbReference type="CDD" id="cd20041">
    <property type="entry name" value="FH_dFKH"/>
    <property type="match status" value="1"/>
</dbReference>
<dbReference type="PANTHER" id="PTHR11829">
    <property type="entry name" value="FORKHEAD BOX PROTEIN"/>
    <property type="match status" value="1"/>
</dbReference>
<dbReference type="Pfam" id="PF00250">
    <property type="entry name" value="Forkhead"/>
    <property type="match status" value="1"/>
</dbReference>
<evidence type="ECO:0000313" key="8">
    <source>
        <dbReference type="Proteomes" id="UP000677054"/>
    </source>
</evidence>
<feature type="DNA-binding region" description="Fork-head" evidence="4">
    <location>
        <begin position="154"/>
        <end position="248"/>
    </location>
</feature>
<dbReference type="Gene3D" id="1.10.10.10">
    <property type="entry name" value="Winged helix-like DNA-binding domain superfamily/Winged helix DNA-binding domain"/>
    <property type="match status" value="1"/>
</dbReference>
<keyword evidence="8" id="KW-1185">Reference proteome</keyword>
<dbReference type="PROSITE" id="PS50039">
    <property type="entry name" value="FORK_HEAD_3"/>
    <property type="match status" value="1"/>
</dbReference>
<feature type="compositionally biased region" description="Low complexity" evidence="5">
    <location>
        <begin position="280"/>
        <end position="293"/>
    </location>
</feature>
<evidence type="ECO:0000256" key="4">
    <source>
        <dbReference type="PROSITE-ProRule" id="PRU00089"/>
    </source>
</evidence>
<protein>
    <recommendedName>
        <fullName evidence="6">Fork-head domain-containing protein</fullName>
    </recommendedName>
</protein>
<evidence type="ECO:0000256" key="3">
    <source>
        <dbReference type="ARBA" id="ARBA00023242"/>
    </source>
</evidence>
<evidence type="ECO:0000313" key="7">
    <source>
        <dbReference type="EMBL" id="CAD7241175.1"/>
    </source>
</evidence>